<keyword evidence="2" id="KW-0560">Oxidoreductase</keyword>
<protein>
    <submittedName>
        <fullName evidence="2">Glycine dehydrogenase</fullName>
        <ecNumber evidence="2">1.4.4.2</ecNumber>
    </submittedName>
</protein>
<dbReference type="EC" id="1.4.4.2" evidence="2"/>
<reference evidence="2 3" key="1">
    <citation type="journal article" date="2010" name="J. Bacteriol.">
        <title>Genome sequences of Oceanicola granulosus HTCC2516(T) and Oceanicola batsensis HTCC2597(TDelta).</title>
        <authorList>
            <person name="Thrash J.C."/>
            <person name="Cho J.C."/>
            <person name="Vergin K.L."/>
            <person name="Giovannoni S.J."/>
        </authorList>
    </citation>
    <scope>NUCLEOTIDE SEQUENCE [LARGE SCALE GENOMIC DNA]</scope>
    <source>
        <strain evidence="3">ATCC BAA-863 / DSM 15984 / KCTC 12145 / HTCC2597</strain>
    </source>
</reference>
<organism evidence="2 3">
    <name type="scientific">Pseudooceanicola batsensis (strain ATCC BAA-863 / DSM 15984 / KCTC 12145 / HTCC2597)</name>
    <name type="common">Oceanicola batsensis</name>
    <dbReference type="NCBI Taxonomy" id="252305"/>
    <lineage>
        <taxon>Bacteria</taxon>
        <taxon>Pseudomonadati</taxon>
        <taxon>Pseudomonadota</taxon>
        <taxon>Alphaproteobacteria</taxon>
        <taxon>Rhodobacterales</taxon>
        <taxon>Paracoccaceae</taxon>
        <taxon>Pseudooceanicola</taxon>
    </lineage>
</organism>
<proteinExistence type="predicted"/>
<dbReference type="EMBL" id="AAMO01000011">
    <property type="protein sequence ID" value="EAQ01730.1"/>
    <property type="molecule type" value="Genomic_DNA"/>
</dbReference>
<name>A3U2D0_PSEBH</name>
<evidence type="ECO:0000313" key="3">
    <source>
        <dbReference type="Proteomes" id="UP000004318"/>
    </source>
</evidence>
<feature type="compositionally biased region" description="Basic residues" evidence="1">
    <location>
        <begin position="49"/>
        <end position="61"/>
    </location>
</feature>
<keyword evidence="3" id="KW-1185">Reference proteome</keyword>
<evidence type="ECO:0000256" key="1">
    <source>
        <dbReference type="SAM" id="MobiDB-lite"/>
    </source>
</evidence>
<dbReference type="GO" id="GO:0004375">
    <property type="term" value="F:glycine dehydrogenase (decarboxylating) activity"/>
    <property type="evidence" value="ECO:0007669"/>
    <property type="project" value="UniProtKB-EC"/>
</dbReference>
<sequence>MTAIGTFPRTGPMGRASASRPFMARGPSGDPGVRPEDDCGARPAGAHRVGARRFTPRHPVRHPIERPER</sequence>
<dbReference type="Proteomes" id="UP000004318">
    <property type="component" value="Unassembled WGS sequence"/>
</dbReference>
<evidence type="ECO:0000313" key="2">
    <source>
        <dbReference type="EMBL" id="EAQ01730.1"/>
    </source>
</evidence>
<dbReference type="HOGENOM" id="CLU_2771799_0_0_5"/>
<comment type="caution">
    <text evidence="2">The sequence shown here is derived from an EMBL/GenBank/DDBJ whole genome shotgun (WGS) entry which is preliminary data.</text>
</comment>
<dbReference type="STRING" id="252305.OB2597_14841"/>
<dbReference type="AlphaFoldDB" id="A3U2D0"/>
<gene>
    <name evidence="2" type="ORF">OB2597_14841</name>
</gene>
<feature type="region of interest" description="Disordered" evidence="1">
    <location>
        <begin position="1"/>
        <end position="69"/>
    </location>
</feature>
<accession>A3U2D0</accession>